<dbReference type="EMBL" id="KQ964536">
    <property type="protein sequence ID" value="KXN69402.1"/>
    <property type="molecule type" value="Genomic_DNA"/>
</dbReference>
<dbReference type="GO" id="GO:0003729">
    <property type="term" value="F:mRNA binding"/>
    <property type="evidence" value="ECO:0007669"/>
    <property type="project" value="TreeGrafter"/>
</dbReference>
<dbReference type="GO" id="GO:0071011">
    <property type="term" value="C:precatalytic spliceosome"/>
    <property type="evidence" value="ECO:0007669"/>
    <property type="project" value="TreeGrafter"/>
</dbReference>
<sequence length="207" mass="24272">MSYKYSTNYKKHYNKEKSYYYYSLKYNINQVGLIDGKCLGPYDKALIRCIRKKYKPNYYNFTNNPEKTLFVGRLSPKTTEENLKDHMSEFGVVKNCRLIVDIVTGLSKGYGFVEYKTKGECSVAYKRSHKTSLDDQIIHVDYERSRIMSGFKPRRLGGGLGGFKESGQLRFGCRFKPFKSSKDLSEEFGNLYIHHREDEWKFIKSSK</sequence>
<dbReference type="InterPro" id="IPR035979">
    <property type="entry name" value="RBD_domain_sf"/>
</dbReference>
<gene>
    <name evidence="5" type="ORF">CONCODRAFT_18345</name>
</gene>
<feature type="domain" description="RRM" evidence="4">
    <location>
        <begin position="67"/>
        <end position="145"/>
    </location>
</feature>
<proteinExistence type="predicted"/>
<evidence type="ECO:0000256" key="3">
    <source>
        <dbReference type="PROSITE-ProRule" id="PRU00176"/>
    </source>
</evidence>
<dbReference type="GO" id="GO:0017069">
    <property type="term" value="F:snRNA binding"/>
    <property type="evidence" value="ECO:0007669"/>
    <property type="project" value="TreeGrafter"/>
</dbReference>
<dbReference type="AlphaFoldDB" id="A0A137P315"/>
<reference evidence="5 6" key="1">
    <citation type="journal article" date="2015" name="Genome Biol. Evol.">
        <title>Phylogenomic analyses indicate that early fungi evolved digesting cell walls of algal ancestors of land plants.</title>
        <authorList>
            <person name="Chang Y."/>
            <person name="Wang S."/>
            <person name="Sekimoto S."/>
            <person name="Aerts A.L."/>
            <person name="Choi C."/>
            <person name="Clum A."/>
            <person name="LaButti K.M."/>
            <person name="Lindquist E.A."/>
            <person name="Yee Ngan C."/>
            <person name="Ohm R.A."/>
            <person name="Salamov A.A."/>
            <person name="Grigoriev I.V."/>
            <person name="Spatafora J.W."/>
            <person name="Berbee M.L."/>
        </authorList>
    </citation>
    <scope>NUCLEOTIDE SEQUENCE [LARGE SCALE GENOMIC DNA]</scope>
    <source>
        <strain evidence="5 6">NRRL 28638</strain>
    </source>
</reference>
<protein>
    <submittedName>
        <fullName evidence="5">RNA-binding domain-containing protein</fullName>
    </submittedName>
</protein>
<dbReference type="GO" id="GO:0000398">
    <property type="term" value="P:mRNA splicing, via spliceosome"/>
    <property type="evidence" value="ECO:0007669"/>
    <property type="project" value="TreeGrafter"/>
</dbReference>
<dbReference type="Gene3D" id="3.30.70.330">
    <property type="match status" value="1"/>
</dbReference>
<dbReference type="InterPro" id="IPR000504">
    <property type="entry name" value="RRM_dom"/>
</dbReference>
<keyword evidence="3" id="KW-0694">RNA-binding</keyword>
<dbReference type="PANTHER" id="PTHR13952">
    <property type="entry name" value="U1 SMALL NUCLEAR RIBONUCLEOPROTEIN 70 KD"/>
    <property type="match status" value="1"/>
</dbReference>
<dbReference type="SUPFAM" id="SSF54928">
    <property type="entry name" value="RNA-binding domain, RBD"/>
    <property type="match status" value="1"/>
</dbReference>
<dbReference type="InterPro" id="IPR051183">
    <property type="entry name" value="U1_U11-U12_snRNP_70-35kDa"/>
</dbReference>
<dbReference type="Proteomes" id="UP000070444">
    <property type="component" value="Unassembled WGS sequence"/>
</dbReference>
<name>A0A137P315_CONC2</name>
<evidence type="ECO:0000313" key="5">
    <source>
        <dbReference type="EMBL" id="KXN69402.1"/>
    </source>
</evidence>
<organism evidence="5 6">
    <name type="scientific">Conidiobolus coronatus (strain ATCC 28846 / CBS 209.66 / NRRL 28638)</name>
    <name type="common">Delacroixia coronata</name>
    <dbReference type="NCBI Taxonomy" id="796925"/>
    <lineage>
        <taxon>Eukaryota</taxon>
        <taxon>Fungi</taxon>
        <taxon>Fungi incertae sedis</taxon>
        <taxon>Zoopagomycota</taxon>
        <taxon>Entomophthoromycotina</taxon>
        <taxon>Entomophthoromycetes</taxon>
        <taxon>Entomophthorales</taxon>
        <taxon>Ancylistaceae</taxon>
        <taxon>Conidiobolus</taxon>
    </lineage>
</organism>
<dbReference type="Pfam" id="PF00076">
    <property type="entry name" value="RRM_1"/>
    <property type="match status" value="1"/>
</dbReference>
<dbReference type="PANTHER" id="PTHR13952:SF6">
    <property type="entry name" value="U11_U12 SMALL NUCLEAR RIBONUCLEOPROTEIN 35 KDA PROTEIN"/>
    <property type="match status" value="1"/>
</dbReference>
<accession>A0A137P315</accession>
<evidence type="ECO:0000313" key="6">
    <source>
        <dbReference type="Proteomes" id="UP000070444"/>
    </source>
</evidence>
<keyword evidence="2" id="KW-0539">Nucleus</keyword>
<evidence type="ECO:0000256" key="2">
    <source>
        <dbReference type="ARBA" id="ARBA00023242"/>
    </source>
</evidence>
<dbReference type="FunFam" id="3.30.70.330:FF:000132">
    <property type="entry name" value="Small nuclear ribonucleoprotein U11/U12 subunit 35"/>
    <property type="match status" value="1"/>
</dbReference>
<dbReference type="OrthoDB" id="6159137at2759"/>
<dbReference type="InterPro" id="IPR012677">
    <property type="entry name" value="Nucleotide-bd_a/b_plait_sf"/>
</dbReference>
<comment type="subcellular location">
    <subcellularLocation>
        <location evidence="1">Nucleus</location>
    </subcellularLocation>
</comment>
<dbReference type="STRING" id="796925.A0A137P315"/>
<dbReference type="PROSITE" id="PS50102">
    <property type="entry name" value="RRM"/>
    <property type="match status" value="1"/>
</dbReference>
<keyword evidence="6" id="KW-1185">Reference proteome</keyword>
<evidence type="ECO:0000256" key="1">
    <source>
        <dbReference type="ARBA" id="ARBA00004123"/>
    </source>
</evidence>
<dbReference type="OMA" id="FERSRVM"/>
<evidence type="ECO:0000259" key="4">
    <source>
        <dbReference type="PROSITE" id="PS50102"/>
    </source>
</evidence>
<dbReference type="SMART" id="SM00360">
    <property type="entry name" value="RRM"/>
    <property type="match status" value="1"/>
</dbReference>